<sequence>MIKFLQNLIQIESLSPNDEGCFDLIEDRLNKLNFNCERINYLNVENLYATFGEKGKIFCFLGHTDVVPTGPKEKWSHPPFSGHIEGDLLYGRGTADMKASIAAFLDSLDQFFSKNPDLNFRIAVLLTSNEEGDAADGFIDKIVDDMIERDEKIDLCLVGEPTSYDKVGDSIRIGRRGSLGGSLKIIGKQGHIAYPENVENPIFSAGEVIVELKNTVWDKGNEAFQPTSFQISNINSGTGAKNIVPGELNMLFNFRYSTESSQETLIDKFESILKKLKVEYEIDWKLSGLPYLTIENNLKDTVVKSIENITGYTPDLNAKGGTSDGRFIAKMGTEIVEFGPLNETMHQIDEHVKISDIKILRDIYTDILVNLNKNYS</sequence>
<evidence type="ECO:0000256" key="3">
    <source>
        <dbReference type="ARBA" id="ARBA00011738"/>
    </source>
</evidence>
<evidence type="ECO:0000256" key="13">
    <source>
        <dbReference type="ARBA" id="ARBA00031891"/>
    </source>
</evidence>
<protein>
    <recommendedName>
        <fullName evidence="5 15">Succinyl-diaminopimelate desuccinylase</fullName>
        <shortName evidence="15">SDAP desuccinylase</shortName>
        <ecNumber evidence="4 15">3.5.1.18</ecNumber>
    </recommendedName>
    <alternativeName>
        <fullName evidence="13 15">N-succinyl-LL-2,6-diaminoheptanedioate amidohydrolase</fullName>
    </alternativeName>
</protein>
<evidence type="ECO:0000256" key="9">
    <source>
        <dbReference type="ARBA" id="ARBA00022833"/>
    </source>
</evidence>
<keyword evidence="10 15" id="KW-0220">Diaminopimelate biosynthesis</keyword>
<evidence type="ECO:0000256" key="12">
    <source>
        <dbReference type="ARBA" id="ARBA00023285"/>
    </source>
</evidence>
<dbReference type="InterPro" id="IPR036264">
    <property type="entry name" value="Bact_exopeptidase_dim_dom"/>
</dbReference>
<keyword evidence="12 15" id="KW-0170">Cobalt</keyword>
<evidence type="ECO:0000256" key="10">
    <source>
        <dbReference type="ARBA" id="ARBA00022915"/>
    </source>
</evidence>
<accession>A0A520MJK2</accession>
<keyword evidence="11 15" id="KW-0457">Lysine biosynthesis</keyword>
<dbReference type="InterPro" id="IPR002933">
    <property type="entry name" value="Peptidase_M20"/>
</dbReference>
<organism evidence="17 18">
    <name type="scientific">SAR86 cluster bacterium</name>
    <dbReference type="NCBI Taxonomy" id="2030880"/>
    <lineage>
        <taxon>Bacteria</taxon>
        <taxon>Pseudomonadati</taxon>
        <taxon>Pseudomonadota</taxon>
        <taxon>Gammaproteobacteria</taxon>
        <taxon>SAR86 cluster</taxon>
    </lineage>
</organism>
<dbReference type="GO" id="GO:0050897">
    <property type="term" value="F:cobalt ion binding"/>
    <property type="evidence" value="ECO:0007669"/>
    <property type="project" value="UniProtKB-UniRule"/>
</dbReference>
<dbReference type="Gene3D" id="3.40.630.10">
    <property type="entry name" value="Zn peptidases"/>
    <property type="match status" value="2"/>
</dbReference>
<feature type="binding site" evidence="15">
    <location>
        <position position="160"/>
    </location>
    <ligand>
        <name>Zn(2+)</name>
        <dbReference type="ChEBI" id="CHEBI:29105"/>
        <label>1</label>
    </ligand>
</feature>
<evidence type="ECO:0000256" key="1">
    <source>
        <dbReference type="ARBA" id="ARBA00005130"/>
    </source>
</evidence>
<comment type="cofactor">
    <cofactor evidence="15">
        <name>Zn(2+)</name>
        <dbReference type="ChEBI" id="CHEBI:29105"/>
    </cofactor>
    <cofactor evidence="15">
        <name>Co(2+)</name>
        <dbReference type="ChEBI" id="CHEBI:48828"/>
    </cofactor>
    <text evidence="15">Binds 2 Zn(2+) or Co(2+) ions per subunit.</text>
</comment>
<evidence type="ECO:0000256" key="7">
    <source>
        <dbReference type="ARBA" id="ARBA00022723"/>
    </source>
</evidence>
<dbReference type="InterPro" id="IPR005941">
    <property type="entry name" value="DapE_proteobac"/>
</dbReference>
<comment type="function">
    <text evidence="15">Catalyzes the hydrolysis of N-succinyl-L,L-diaminopimelic acid (SDAP), forming succinate and LL-2,6-diaminopimelate (DAP), an intermediate involved in the bacterial biosynthesis of lysine and meso-diaminopimelic acid, an essential component of bacterial cell walls.</text>
</comment>
<dbReference type="PANTHER" id="PTHR43808:SF31">
    <property type="entry name" value="N-ACETYL-L-CITRULLINE DEACETYLASE"/>
    <property type="match status" value="1"/>
</dbReference>
<dbReference type="EMBL" id="SHBI01000004">
    <property type="protein sequence ID" value="RZO21413.1"/>
    <property type="molecule type" value="Genomic_DNA"/>
</dbReference>
<feature type="binding site" evidence="15">
    <location>
        <position position="96"/>
    </location>
    <ligand>
        <name>Zn(2+)</name>
        <dbReference type="ChEBI" id="CHEBI:29105"/>
        <label>1</label>
    </ligand>
</feature>
<feature type="binding site" evidence="15">
    <location>
        <position position="63"/>
    </location>
    <ligand>
        <name>Zn(2+)</name>
        <dbReference type="ChEBI" id="CHEBI:29105"/>
        <label>1</label>
    </ligand>
</feature>
<keyword evidence="8 15" id="KW-0378">Hydrolase</keyword>
<dbReference type="Pfam" id="PF07687">
    <property type="entry name" value="M20_dimer"/>
    <property type="match status" value="1"/>
</dbReference>
<reference evidence="17 18" key="1">
    <citation type="submission" date="2019-02" db="EMBL/GenBank/DDBJ databases">
        <title>Prokaryotic population dynamics and viral predation in marine succession experiment using metagenomics: the confinement effect.</title>
        <authorList>
            <person name="Haro-Moreno J.M."/>
            <person name="Rodriguez-Valera F."/>
            <person name="Lopez-Perez M."/>
        </authorList>
    </citation>
    <scope>NUCLEOTIDE SEQUENCE [LARGE SCALE GENOMIC DNA]</scope>
    <source>
        <strain evidence="17">MED-G163</strain>
    </source>
</reference>
<dbReference type="NCBIfam" id="TIGR01246">
    <property type="entry name" value="dapE_proteo"/>
    <property type="match status" value="1"/>
</dbReference>
<dbReference type="GO" id="GO:0009014">
    <property type="term" value="F:succinyl-diaminopimelate desuccinylase activity"/>
    <property type="evidence" value="ECO:0007669"/>
    <property type="project" value="UniProtKB-UniRule"/>
</dbReference>
<feature type="active site" evidence="15">
    <location>
        <position position="65"/>
    </location>
</feature>
<proteinExistence type="inferred from homology"/>
<dbReference type="GO" id="GO:0009089">
    <property type="term" value="P:lysine biosynthetic process via diaminopimelate"/>
    <property type="evidence" value="ECO:0007669"/>
    <property type="project" value="UniProtKB-UniRule"/>
</dbReference>
<keyword evidence="6 15" id="KW-0028">Amino-acid biosynthesis</keyword>
<dbReference type="GO" id="GO:0019877">
    <property type="term" value="P:diaminopimelate biosynthetic process"/>
    <property type="evidence" value="ECO:0007669"/>
    <property type="project" value="UniProtKB-UniRule"/>
</dbReference>
<evidence type="ECO:0000256" key="15">
    <source>
        <dbReference type="HAMAP-Rule" id="MF_01690"/>
    </source>
</evidence>
<dbReference type="SUPFAM" id="SSF55031">
    <property type="entry name" value="Bacterial exopeptidase dimerisation domain"/>
    <property type="match status" value="1"/>
</dbReference>
<gene>
    <name evidence="15" type="primary">dapE</name>
    <name evidence="17" type="ORF">EVA96_01425</name>
</gene>
<keyword evidence="7 15" id="KW-0479">Metal-binding</keyword>
<name>A0A520MJK2_9GAMM</name>
<dbReference type="EC" id="3.5.1.18" evidence="4 15"/>
<dbReference type="GO" id="GO:0008270">
    <property type="term" value="F:zinc ion binding"/>
    <property type="evidence" value="ECO:0007669"/>
    <property type="project" value="UniProtKB-UniRule"/>
</dbReference>
<dbReference type="GO" id="GO:0006526">
    <property type="term" value="P:L-arginine biosynthetic process"/>
    <property type="evidence" value="ECO:0007669"/>
    <property type="project" value="TreeGrafter"/>
</dbReference>
<evidence type="ECO:0000256" key="4">
    <source>
        <dbReference type="ARBA" id="ARBA00011921"/>
    </source>
</evidence>
<dbReference type="CDD" id="cd03891">
    <property type="entry name" value="M20_DapE_proteobac"/>
    <property type="match status" value="1"/>
</dbReference>
<comment type="subunit">
    <text evidence="3 15">Homodimer.</text>
</comment>
<comment type="caution">
    <text evidence="17">The sequence shown here is derived from an EMBL/GenBank/DDBJ whole genome shotgun (WGS) entry which is preliminary data.</text>
</comment>
<feature type="active site" description="Proton acceptor" evidence="15">
    <location>
        <position position="130"/>
    </location>
</feature>
<comment type="catalytic activity">
    <reaction evidence="14 15">
        <text>N-succinyl-(2S,6S)-2,6-diaminopimelate + H2O = (2S,6S)-2,6-diaminopimelate + succinate</text>
        <dbReference type="Rhea" id="RHEA:22608"/>
        <dbReference type="ChEBI" id="CHEBI:15377"/>
        <dbReference type="ChEBI" id="CHEBI:30031"/>
        <dbReference type="ChEBI" id="CHEBI:57609"/>
        <dbReference type="ChEBI" id="CHEBI:58087"/>
        <dbReference type="EC" id="3.5.1.18"/>
    </reaction>
</comment>
<dbReference type="HAMAP" id="MF_01690">
    <property type="entry name" value="DapE"/>
    <property type="match status" value="1"/>
</dbReference>
<comment type="pathway">
    <text evidence="1 15">Amino-acid biosynthesis; L-lysine biosynthesis via DAP pathway; LL-2,6-diaminopimelate from (S)-tetrahydrodipicolinate (succinylase route): step 3/3.</text>
</comment>
<dbReference type="AlphaFoldDB" id="A0A520MJK2"/>
<dbReference type="GO" id="GO:0008777">
    <property type="term" value="F:acetylornithine deacetylase activity"/>
    <property type="evidence" value="ECO:0007669"/>
    <property type="project" value="TreeGrafter"/>
</dbReference>
<feature type="binding site" evidence="15">
    <location>
        <position position="96"/>
    </location>
    <ligand>
        <name>Zn(2+)</name>
        <dbReference type="ChEBI" id="CHEBI:29105"/>
        <label>2</label>
    </ligand>
</feature>
<comment type="similarity">
    <text evidence="2 15">Belongs to the peptidase M20A family. DapE subfamily.</text>
</comment>
<dbReference type="Pfam" id="PF01546">
    <property type="entry name" value="Peptidase_M20"/>
    <property type="match status" value="1"/>
</dbReference>
<evidence type="ECO:0000256" key="11">
    <source>
        <dbReference type="ARBA" id="ARBA00023154"/>
    </source>
</evidence>
<dbReference type="PANTHER" id="PTHR43808">
    <property type="entry name" value="ACETYLORNITHINE DEACETYLASE"/>
    <property type="match status" value="1"/>
</dbReference>
<dbReference type="NCBIfam" id="NF009557">
    <property type="entry name" value="PRK13009.1"/>
    <property type="match status" value="1"/>
</dbReference>
<dbReference type="InterPro" id="IPR011650">
    <property type="entry name" value="Peptidase_M20_dimer"/>
</dbReference>
<dbReference type="UniPathway" id="UPA00034">
    <property type="reaction ID" value="UER00021"/>
</dbReference>
<dbReference type="PROSITE" id="PS00759">
    <property type="entry name" value="ARGE_DAPE_CPG2_2"/>
    <property type="match status" value="1"/>
</dbReference>
<evidence type="ECO:0000313" key="17">
    <source>
        <dbReference type="EMBL" id="RZO21413.1"/>
    </source>
</evidence>
<feature type="binding site" evidence="15">
    <location>
        <position position="346"/>
    </location>
    <ligand>
        <name>Zn(2+)</name>
        <dbReference type="ChEBI" id="CHEBI:29105"/>
        <label>2</label>
    </ligand>
</feature>
<evidence type="ECO:0000259" key="16">
    <source>
        <dbReference type="Pfam" id="PF07687"/>
    </source>
</evidence>
<dbReference type="InterPro" id="IPR050072">
    <property type="entry name" value="Peptidase_M20A"/>
</dbReference>
<dbReference type="SUPFAM" id="SSF53187">
    <property type="entry name" value="Zn-dependent exopeptidases"/>
    <property type="match status" value="1"/>
</dbReference>
<evidence type="ECO:0000256" key="2">
    <source>
        <dbReference type="ARBA" id="ARBA00006746"/>
    </source>
</evidence>
<dbReference type="InterPro" id="IPR001261">
    <property type="entry name" value="ArgE/DapE_CS"/>
</dbReference>
<feature type="binding site" evidence="15">
    <location>
        <position position="131"/>
    </location>
    <ligand>
        <name>Zn(2+)</name>
        <dbReference type="ChEBI" id="CHEBI:29105"/>
        <label>2</label>
    </ligand>
</feature>
<evidence type="ECO:0000256" key="8">
    <source>
        <dbReference type="ARBA" id="ARBA00022801"/>
    </source>
</evidence>
<evidence type="ECO:0000256" key="5">
    <source>
        <dbReference type="ARBA" id="ARBA00022391"/>
    </source>
</evidence>
<feature type="domain" description="Peptidase M20 dimerisation" evidence="16">
    <location>
        <begin position="173"/>
        <end position="280"/>
    </location>
</feature>
<evidence type="ECO:0000256" key="6">
    <source>
        <dbReference type="ARBA" id="ARBA00022605"/>
    </source>
</evidence>
<evidence type="ECO:0000256" key="14">
    <source>
        <dbReference type="ARBA" id="ARBA00051301"/>
    </source>
</evidence>
<keyword evidence="9 15" id="KW-0862">Zinc</keyword>
<evidence type="ECO:0000313" key="18">
    <source>
        <dbReference type="Proteomes" id="UP000315782"/>
    </source>
</evidence>
<dbReference type="Proteomes" id="UP000315782">
    <property type="component" value="Unassembled WGS sequence"/>
</dbReference>